<dbReference type="AlphaFoldDB" id="A0A5B0QCW6"/>
<evidence type="ECO:0000313" key="3">
    <source>
        <dbReference type="EMBL" id="KAA1110763.1"/>
    </source>
</evidence>
<feature type="signal peptide" evidence="2">
    <location>
        <begin position="1"/>
        <end position="17"/>
    </location>
</feature>
<dbReference type="EMBL" id="VSWC01000027">
    <property type="protein sequence ID" value="KAA1110763.1"/>
    <property type="molecule type" value="Genomic_DNA"/>
</dbReference>
<protein>
    <submittedName>
        <fullName evidence="3">Uncharacterized protein</fullName>
    </submittedName>
</protein>
<evidence type="ECO:0000313" key="4">
    <source>
        <dbReference type="Proteomes" id="UP000324748"/>
    </source>
</evidence>
<keyword evidence="2" id="KW-0732">Signal</keyword>
<name>A0A5B0QCW6_PUCGR</name>
<keyword evidence="4" id="KW-1185">Reference proteome</keyword>
<feature type="chain" id="PRO_5023000365" evidence="2">
    <location>
        <begin position="18"/>
        <end position="340"/>
    </location>
</feature>
<comment type="caution">
    <text evidence="3">The sequence shown here is derived from an EMBL/GenBank/DDBJ whole genome shotgun (WGS) entry which is preliminary data.</text>
</comment>
<gene>
    <name evidence="3" type="ORF">PGT21_031192</name>
</gene>
<sequence>MFIAILLVYQLLHYCSSSEAPVLTSSNLGKGEALDFVTSSGSHWLRRRAPMESFYRGMKKVETQGESVSVDTKTSKRKEIKIKNGYKNPHWNEIAKYWEKNKLWEIMNGEIPDKKDEFRKLPVYTLGDQAAPAHEISISSSPIGDWIDSLMNENSHHVEKEDDKVAQVPQEEMIHVFSDLETYNHNSRELSSDGNHDKSDSSSDSENSHRSIDEHIFQHQPNGGNKMHVGSSDDNELEDVNHVGLECDERVDKYTKSADYFSNSRGTDKLKSSMKKIGTHIPISREALEKMRANKDTDMEIVDPQIDSSRQRIKGLKKSVKNSKGSSTKPKKSLIHELLE</sequence>
<reference evidence="3 4" key="1">
    <citation type="submission" date="2019-05" db="EMBL/GenBank/DDBJ databases">
        <title>Emergence of the Ug99 lineage of the wheat stem rust pathogen through somatic hybridization.</title>
        <authorList>
            <person name="Li F."/>
            <person name="Upadhyaya N.M."/>
            <person name="Sperschneider J."/>
            <person name="Matny O."/>
            <person name="Nguyen-Phuc H."/>
            <person name="Mago R."/>
            <person name="Raley C."/>
            <person name="Miller M.E."/>
            <person name="Silverstein K.A.T."/>
            <person name="Henningsen E."/>
            <person name="Hirsch C.D."/>
            <person name="Visser B."/>
            <person name="Pretorius Z.A."/>
            <person name="Steffenson B.J."/>
            <person name="Schwessinger B."/>
            <person name="Dodds P.N."/>
            <person name="Figueroa M."/>
        </authorList>
    </citation>
    <scope>NUCLEOTIDE SEQUENCE [LARGE SCALE GENOMIC DNA]</scope>
    <source>
        <strain evidence="3">21-0</strain>
    </source>
</reference>
<organism evidence="3 4">
    <name type="scientific">Puccinia graminis f. sp. tritici</name>
    <dbReference type="NCBI Taxonomy" id="56615"/>
    <lineage>
        <taxon>Eukaryota</taxon>
        <taxon>Fungi</taxon>
        <taxon>Dikarya</taxon>
        <taxon>Basidiomycota</taxon>
        <taxon>Pucciniomycotina</taxon>
        <taxon>Pucciniomycetes</taxon>
        <taxon>Pucciniales</taxon>
        <taxon>Pucciniaceae</taxon>
        <taxon>Puccinia</taxon>
    </lineage>
</organism>
<feature type="compositionally biased region" description="Basic and acidic residues" evidence="1">
    <location>
        <begin position="186"/>
        <end position="217"/>
    </location>
</feature>
<feature type="compositionally biased region" description="Basic residues" evidence="1">
    <location>
        <begin position="311"/>
        <end position="321"/>
    </location>
</feature>
<accession>A0A5B0QCW6</accession>
<proteinExistence type="predicted"/>
<evidence type="ECO:0000256" key="2">
    <source>
        <dbReference type="SAM" id="SignalP"/>
    </source>
</evidence>
<dbReference type="Proteomes" id="UP000324748">
    <property type="component" value="Unassembled WGS sequence"/>
</dbReference>
<feature type="region of interest" description="Disordered" evidence="1">
    <location>
        <begin position="305"/>
        <end position="340"/>
    </location>
</feature>
<evidence type="ECO:0000256" key="1">
    <source>
        <dbReference type="SAM" id="MobiDB-lite"/>
    </source>
</evidence>
<feature type="region of interest" description="Disordered" evidence="1">
    <location>
        <begin position="186"/>
        <end position="236"/>
    </location>
</feature>